<dbReference type="Gene3D" id="3.40.50.1980">
    <property type="entry name" value="Nitrogenase molybdenum iron protein domain"/>
    <property type="match status" value="2"/>
</dbReference>
<evidence type="ECO:0000313" key="4">
    <source>
        <dbReference type="Proteomes" id="UP000184671"/>
    </source>
</evidence>
<evidence type="ECO:0000259" key="2">
    <source>
        <dbReference type="PROSITE" id="PS50983"/>
    </source>
</evidence>
<dbReference type="RefSeq" id="WP_074368567.1">
    <property type="nucleotide sequence ID" value="NZ_FMID01000004.1"/>
</dbReference>
<keyword evidence="1" id="KW-1133">Transmembrane helix</keyword>
<dbReference type="OrthoDB" id="24039at2157"/>
<dbReference type="InterPro" id="IPR002491">
    <property type="entry name" value="ABC_transptr_periplasmic_BD"/>
</dbReference>
<dbReference type="Pfam" id="PF01497">
    <property type="entry name" value="Peripla_BP_2"/>
    <property type="match status" value="1"/>
</dbReference>
<dbReference type="Gene3D" id="1.20.58.2180">
    <property type="match status" value="1"/>
</dbReference>
<sequence length="380" mass="41000">MENKISWIVVVALLAAIVCGMYVVLVELNNVVAEAPAATPGSSAVSESTLPSGQFVEQNASYRTVTDMAGRRVTIPANVSLVLCTGPPPTTFVYMLAPEKLGNVESSATNQSGLNLSSISTRLTTTGGGSTNYEAYIAMSPDLVFISCESGLSDPGKADLTQEKLGTIPAVCVDNARNATMYGPTLLFMGDVLGVPDVAARQNAYYQSVLAEVQTKVAAIPEEKRVRVYYAEGTDGLSTDAGGSCHSQLIDVCGGINVAGTDAPFSSSSATVTKELVLVWKPDLIITTSKEFTAQVYDDTVWQLVPAVQNRRVYLTPNKPYNWFDRPPGVNRIVGIPWTAHLLYPDLFSEEWFRAKAKEFYHLFYHVDLSDEELTSLLSG</sequence>
<proteinExistence type="predicted"/>
<gene>
    <name evidence="3" type="ORF">L21_0118</name>
</gene>
<keyword evidence="1" id="KW-0472">Membrane</keyword>
<dbReference type="STRING" id="118126.L21_0118"/>
<name>A0A1M4MHD2_9EURY</name>
<reference evidence="3 4" key="1">
    <citation type="submission" date="2016-08" db="EMBL/GenBank/DDBJ databases">
        <authorList>
            <person name="Seilhamer J.J."/>
        </authorList>
    </citation>
    <scope>NUCLEOTIDE SEQUENCE [LARGE SCALE GENOMIC DNA]</scope>
    <source>
        <strain evidence="3">L21-II-0</strain>
    </source>
</reference>
<dbReference type="Proteomes" id="UP000184671">
    <property type="component" value="Unassembled WGS sequence"/>
</dbReference>
<dbReference type="PANTHER" id="PTHR30535">
    <property type="entry name" value="VITAMIN B12-BINDING PROTEIN"/>
    <property type="match status" value="1"/>
</dbReference>
<dbReference type="InterPro" id="IPR050902">
    <property type="entry name" value="ABC_Transporter_SBP"/>
</dbReference>
<keyword evidence="1" id="KW-0812">Transmembrane</keyword>
<feature type="domain" description="Fe/B12 periplasmic-binding" evidence="2">
    <location>
        <begin position="81"/>
        <end position="347"/>
    </location>
</feature>
<accession>A0A1M4MHD2</accession>
<dbReference type="SUPFAM" id="SSF53807">
    <property type="entry name" value="Helical backbone' metal receptor"/>
    <property type="match status" value="1"/>
</dbReference>
<evidence type="ECO:0000256" key="1">
    <source>
        <dbReference type="SAM" id="Phobius"/>
    </source>
</evidence>
<feature type="transmembrane region" description="Helical" evidence="1">
    <location>
        <begin position="7"/>
        <end position="25"/>
    </location>
</feature>
<dbReference type="PROSITE" id="PS50983">
    <property type="entry name" value="FE_B12_PBP"/>
    <property type="match status" value="1"/>
</dbReference>
<protein>
    <submittedName>
        <fullName evidence="3">Vitamin B12-transporter protein BtuF</fullName>
    </submittedName>
</protein>
<dbReference type="EMBL" id="FMID01000004">
    <property type="protein sequence ID" value="SCL74250.1"/>
    <property type="molecule type" value="Genomic_DNA"/>
</dbReference>
<dbReference type="AlphaFoldDB" id="A0A1M4MHD2"/>
<dbReference type="PANTHER" id="PTHR30535:SF34">
    <property type="entry name" value="MOLYBDATE-BINDING PROTEIN MOLA"/>
    <property type="match status" value="1"/>
</dbReference>
<evidence type="ECO:0000313" key="3">
    <source>
        <dbReference type="EMBL" id="SCL74250.1"/>
    </source>
</evidence>
<organism evidence="3 4">
    <name type="scientific">Methanoculleus chikugoensis</name>
    <dbReference type="NCBI Taxonomy" id="118126"/>
    <lineage>
        <taxon>Archaea</taxon>
        <taxon>Methanobacteriati</taxon>
        <taxon>Methanobacteriota</taxon>
        <taxon>Stenosarchaea group</taxon>
        <taxon>Methanomicrobia</taxon>
        <taxon>Methanomicrobiales</taxon>
        <taxon>Methanomicrobiaceae</taxon>
        <taxon>Methanoculleus</taxon>
    </lineage>
</organism>